<evidence type="ECO:0000313" key="2">
    <source>
        <dbReference type="Proteomes" id="UP001162992"/>
    </source>
</evidence>
<sequence length="466" mass="51609">MAWMKLLYLAMALIVMEAAAGATLSDLVVGLPGQPEVEFKQYAGYVTINQTAGSALFYYFVEAQEDATLKPLTLWLNGGPGCSSVGGGAFTELGPFYPNGTANGLLINSQAWNKVSNILFVESPIGVGWSYSNTSSDYRLYNDEKTARDSVLFLLGWFKKFPEYKNRAFYVTGESYAGHYVPQLAASLLDYNKNSKSHTFNLKGIFIGNPLLNSKIDTPSTYDFFWSRGMISDETYEGITRSCDWDDVDLGSSDYNLSVSCNGFINAGINETNENLYIDPYDVILDSCIPSIVEQELRLKQSLSHQSIEVDVCLSYERVIYFQLPEVQKALHANTTGLPYPWSMCGGPVNYDGHDLDFDISPILANLVKGGLRVWVFSGDQDSVIPLLGTRSLIDTLARDLKLRKTISYGAWYQKNQVAGWTFAYGNLTYATIRGAGHMVPYSQPARGLVLFSSFISGKPLPTNPY</sequence>
<organism evidence="1 2">
    <name type="scientific">Diphasiastrum complanatum</name>
    <name type="common">Issler's clubmoss</name>
    <name type="synonym">Lycopodium complanatum</name>
    <dbReference type="NCBI Taxonomy" id="34168"/>
    <lineage>
        <taxon>Eukaryota</taxon>
        <taxon>Viridiplantae</taxon>
        <taxon>Streptophyta</taxon>
        <taxon>Embryophyta</taxon>
        <taxon>Tracheophyta</taxon>
        <taxon>Lycopodiopsida</taxon>
        <taxon>Lycopodiales</taxon>
        <taxon>Lycopodiaceae</taxon>
        <taxon>Lycopodioideae</taxon>
        <taxon>Diphasiastrum</taxon>
    </lineage>
</organism>
<dbReference type="EMBL" id="CM055110">
    <property type="protein sequence ID" value="KAJ7520330.1"/>
    <property type="molecule type" value="Genomic_DNA"/>
</dbReference>
<evidence type="ECO:0000313" key="1">
    <source>
        <dbReference type="EMBL" id="KAJ7520330.1"/>
    </source>
</evidence>
<name>A0ACC2AS30_DIPCM</name>
<reference evidence="2" key="1">
    <citation type="journal article" date="2024" name="Proc. Natl. Acad. Sci. U.S.A.">
        <title>Extraordinary preservation of gene collinearity over three hundred million years revealed in homosporous lycophytes.</title>
        <authorList>
            <person name="Li C."/>
            <person name="Wickell D."/>
            <person name="Kuo L.Y."/>
            <person name="Chen X."/>
            <person name="Nie B."/>
            <person name="Liao X."/>
            <person name="Peng D."/>
            <person name="Ji J."/>
            <person name="Jenkins J."/>
            <person name="Williams M."/>
            <person name="Shu S."/>
            <person name="Plott C."/>
            <person name="Barry K."/>
            <person name="Rajasekar S."/>
            <person name="Grimwood J."/>
            <person name="Han X."/>
            <person name="Sun S."/>
            <person name="Hou Z."/>
            <person name="He W."/>
            <person name="Dai G."/>
            <person name="Sun C."/>
            <person name="Schmutz J."/>
            <person name="Leebens-Mack J.H."/>
            <person name="Li F.W."/>
            <person name="Wang L."/>
        </authorList>
    </citation>
    <scope>NUCLEOTIDE SEQUENCE [LARGE SCALE GENOMIC DNA]</scope>
    <source>
        <strain evidence="2">cv. PW_Plant_1</strain>
    </source>
</reference>
<comment type="caution">
    <text evidence="1">The sequence shown here is derived from an EMBL/GenBank/DDBJ whole genome shotgun (WGS) entry which is preliminary data.</text>
</comment>
<dbReference type="Proteomes" id="UP001162992">
    <property type="component" value="Chromosome 19"/>
</dbReference>
<gene>
    <name evidence="1" type="ORF">O6H91_19G001300</name>
</gene>
<accession>A0ACC2AS30</accession>
<protein>
    <submittedName>
        <fullName evidence="1">Uncharacterized protein</fullName>
    </submittedName>
</protein>
<proteinExistence type="predicted"/>
<keyword evidence="2" id="KW-1185">Reference proteome</keyword>